<gene>
    <name evidence="2" type="ORF">HW532_04615</name>
</gene>
<dbReference type="RefSeq" id="WP_213163282.1">
    <property type="nucleotide sequence ID" value="NZ_CP058214.1"/>
</dbReference>
<sequence length="138" mass="15247">MLEAAFDEAEGGQVVVKCHPETVAGTKVGHIAGLARRWGALIVDGKVNPWDLIERAHTVYTVSSQLGFEALMAARPVRCFGMPFYAGWGSRATRGGARAGRARPPRGHRSPRRPISPIAAIWIPSARRRRRRRRRPTS</sequence>
<dbReference type="AlphaFoldDB" id="A0A7S8C2E3"/>
<dbReference type="Proteomes" id="UP000593594">
    <property type="component" value="Chromosome"/>
</dbReference>
<evidence type="ECO:0000256" key="1">
    <source>
        <dbReference type="SAM" id="MobiDB-lite"/>
    </source>
</evidence>
<evidence type="ECO:0008006" key="4">
    <source>
        <dbReference type="Google" id="ProtNLM"/>
    </source>
</evidence>
<name>A0A7S8C2E3_9HYPH</name>
<dbReference type="KEGG" id="kmn:HW532_04615"/>
<dbReference type="GO" id="GO:0000271">
    <property type="term" value="P:polysaccharide biosynthetic process"/>
    <property type="evidence" value="ECO:0007669"/>
    <property type="project" value="InterPro"/>
</dbReference>
<evidence type="ECO:0000313" key="3">
    <source>
        <dbReference type="Proteomes" id="UP000593594"/>
    </source>
</evidence>
<accession>A0A7S8C2E3</accession>
<proteinExistence type="predicted"/>
<organism evidence="2 3">
    <name type="scientific">Kaustia mangrovi</name>
    <dbReference type="NCBI Taxonomy" id="2593653"/>
    <lineage>
        <taxon>Bacteria</taxon>
        <taxon>Pseudomonadati</taxon>
        <taxon>Pseudomonadota</taxon>
        <taxon>Alphaproteobacteria</taxon>
        <taxon>Hyphomicrobiales</taxon>
        <taxon>Parvibaculaceae</taxon>
        <taxon>Kaustia</taxon>
    </lineage>
</organism>
<feature type="region of interest" description="Disordered" evidence="1">
    <location>
        <begin position="88"/>
        <end position="114"/>
    </location>
</feature>
<reference evidence="2 3" key="1">
    <citation type="submission" date="2020-06" db="EMBL/GenBank/DDBJ databases">
        <title>Genome sequence of 2 isolates from Red Sea Mangroves.</title>
        <authorList>
            <person name="Sefrji F."/>
            <person name="Michoud G."/>
            <person name="Merlino G."/>
            <person name="Daffonchio D."/>
        </authorList>
    </citation>
    <scope>NUCLEOTIDE SEQUENCE [LARGE SCALE GENOMIC DNA]</scope>
    <source>
        <strain evidence="2 3">R1DC25</strain>
    </source>
</reference>
<dbReference type="Pfam" id="PF05159">
    <property type="entry name" value="Capsule_synth"/>
    <property type="match status" value="1"/>
</dbReference>
<keyword evidence="3" id="KW-1185">Reference proteome</keyword>
<dbReference type="EMBL" id="CP058214">
    <property type="protein sequence ID" value="QPC42052.1"/>
    <property type="molecule type" value="Genomic_DNA"/>
</dbReference>
<dbReference type="GO" id="GO:0015774">
    <property type="term" value="P:polysaccharide transport"/>
    <property type="evidence" value="ECO:0007669"/>
    <property type="project" value="InterPro"/>
</dbReference>
<dbReference type="InterPro" id="IPR007833">
    <property type="entry name" value="Capsule_polysaccharide_synth"/>
</dbReference>
<feature type="compositionally biased region" description="Basic residues" evidence="1">
    <location>
        <begin position="100"/>
        <end position="112"/>
    </location>
</feature>
<protein>
    <recommendedName>
        <fullName evidence="4">Capsule polysaccharide biosynthesis protein</fullName>
    </recommendedName>
</protein>
<evidence type="ECO:0000313" key="2">
    <source>
        <dbReference type="EMBL" id="QPC42052.1"/>
    </source>
</evidence>